<dbReference type="GO" id="GO:0006310">
    <property type="term" value="P:DNA recombination"/>
    <property type="evidence" value="ECO:0007669"/>
    <property type="project" value="TreeGrafter"/>
</dbReference>
<dbReference type="PANTHER" id="PTHR43788:SF6">
    <property type="entry name" value="DNA HELICASE B"/>
    <property type="match status" value="1"/>
</dbReference>
<dbReference type="CDD" id="cd17933">
    <property type="entry name" value="DEXSc_RecD-like"/>
    <property type="match status" value="1"/>
</dbReference>
<keyword evidence="4" id="KW-0540">Nuclease</keyword>
<dbReference type="Proteomes" id="UP000557739">
    <property type="component" value="Unassembled WGS sequence"/>
</dbReference>
<feature type="domain" description="UvrD-like helicase C-terminal" evidence="3">
    <location>
        <begin position="316"/>
        <end position="359"/>
    </location>
</feature>
<dbReference type="GO" id="GO:0005524">
    <property type="term" value="F:ATP binding"/>
    <property type="evidence" value="ECO:0007669"/>
    <property type="project" value="UniProtKB-KW"/>
</dbReference>
<dbReference type="GO" id="GO:0004527">
    <property type="term" value="F:exonuclease activity"/>
    <property type="evidence" value="ECO:0007669"/>
    <property type="project" value="UniProtKB-KW"/>
</dbReference>
<dbReference type="Pfam" id="PF13604">
    <property type="entry name" value="AAA_30"/>
    <property type="match status" value="1"/>
</dbReference>
<keyword evidence="4" id="KW-0378">Hydrolase</keyword>
<dbReference type="InterPro" id="IPR027785">
    <property type="entry name" value="UvrD-like_helicase_C"/>
</dbReference>
<dbReference type="SUPFAM" id="SSF52540">
    <property type="entry name" value="P-loop containing nucleoside triphosphate hydrolases"/>
    <property type="match status" value="2"/>
</dbReference>
<gene>
    <name evidence="4" type="ORF">FHR19_003268</name>
</gene>
<dbReference type="PANTHER" id="PTHR43788">
    <property type="entry name" value="DNA2/NAM7 HELICASE FAMILY MEMBER"/>
    <property type="match status" value="1"/>
</dbReference>
<dbReference type="Pfam" id="PF13538">
    <property type="entry name" value="UvrD_C_2"/>
    <property type="match status" value="1"/>
</dbReference>
<keyword evidence="5" id="KW-1185">Reference proteome</keyword>
<keyword evidence="2" id="KW-0067">ATP-binding</keyword>
<accession>A0A7W9AT22</accession>
<organism evidence="4 5">
    <name type="scientific">Sphingomonas yantingensis</name>
    <dbReference type="NCBI Taxonomy" id="1241761"/>
    <lineage>
        <taxon>Bacteria</taxon>
        <taxon>Pseudomonadati</taxon>
        <taxon>Pseudomonadota</taxon>
        <taxon>Alphaproteobacteria</taxon>
        <taxon>Sphingomonadales</taxon>
        <taxon>Sphingomonadaceae</taxon>
        <taxon>Sphingomonas</taxon>
    </lineage>
</organism>
<dbReference type="Gene3D" id="3.40.50.300">
    <property type="entry name" value="P-loop containing nucleotide triphosphate hydrolases"/>
    <property type="match status" value="2"/>
</dbReference>
<evidence type="ECO:0000313" key="5">
    <source>
        <dbReference type="Proteomes" id="UP000557739"/>
    </source>
</evidence>
<reference evidence="4 5" key="1">
    <citation type="submission" date="2020-08" db="EMBL/GenBank/DDBJ databases">
        <title>Genomic Encyclopedia of Type Strains, Phase IV (KMG-IV): sequencing the most valuable type-strain genomes for metagenomic binning, comparative biology and taxonomic classification.</title>
        <authorList>
            <person name="Goeker M."/>
        </authorList>
    </citation>
    <scope>NUCLEOTIDE SEQUENCE [LARGE SCALE GENOMIC DNA]</scope>
    <source>
        <strain evidence="4 5">DSM 27244</strain>
    </source>
</reference>
<evidence type="ECO:0000259" key="3">
    <source>
        <dbReference type="Pfam" id="PF13538"/>
    </source>
</evidence>
<dbReference type="InterPro" id="IPR027417">
    <property type="entry name" value="P-loop_NTPase"/>
</dbReference>
<dbReference type="CDD" id="cd18809">
    <property type="entry name" value="SF1_C_RecD"/>
    <property type="match status" value="1"/>
</dbReference>
<proteinExistence type="predicted"/>
<sequence>MSIVIGGAGTGKTACLAALHHAVEQLQDRKDAVLQMALAGRAAKRMREATGREAVTIAGFIHTMEQSRIMQATHVIIDEASMLDVASFYAVLRRLKGRANLVLVGDDFQLPPVGSGKILHLLAGREGLPVTVLDQIWRQEKGNSIRDVARAVRKKEIDHLPIFEGPADGVFMIAPGEDAVRTTCEVFADLGGTEDHCDICVIAPRRRTGHGNALTINTAIHESHFSARGVANGLAGKSGFCLGDRFVCDVNHWDVDLMNGSLGRILRLATSDEIDQSRRDRAARGAENGDLPFVLVEVDGTTRLLDRRHLASCSWGYALTCHRAQGSDFERVIVFLDDDMDQSWLYTAITRGRRQVVLVGTPDQYRRIVRTTPKVDQRRVALDVLLASHRSSEISSHA</sequence>
<evidence type="ECO:0000256" key="2">
    <source>
        <dbReference type="ARBA" id="ARBA00022840"/>
    </source>
</evidence>
<dbReference type="EMBL" id="JACIJJ010000006">
    <property type="protein sequence ID" value="MBB5699891.1"/>
    <property type="molecule type" value="Genomic_DNA"/>
</dbReference>
<dbReference type="GO" id="GO:0017116">
    <property type="term" value="F:single-stranded DNA helicase activity"/>
    <property type="evidence" value="ECO:0007669"/>
    <property type="project" value="TreeGrafter"/>
</dbReference>
<dbReference type="RefSeq" id="WP_246359587.1">
    <property type="nucleotide sequence ID" value="NZ_JACIJJ010000006.1"/>
</dbReference>
<evidence type="ECO:0000256" key="1">
    <source>
        <dbReference type="ARBA" id="ARBA00022741"/>
    </source>
</evidence>
<protein>
    <submittedName>
        <fullName evidence="4">ATP-dependent exoDNAse (Exonuclease V) alpha subunit</fullName>
    </submittedName>
</protein>
<dbReference type="AlphaFoldDB" id="A0A7W9AT22"/>
<name>A0A7W9AT22_9SPHN</name>
<dbReference type="Gene3D" id="2.30.30.940">
    <property type="match status" value="1"/>
</dbReference>
<keyword evidence="4" id="KW-0269">Exonuclease</keyword>
<comment type="caution">
    <text evidence="4">The sequence shown here is derived from an EMBL/GenBank/DDBJ whole genome shotgun (WGS) entry which is preliminary data.</text>
</comment>
<dbReference type="InterPro" id="IPR050534">
    <property type="entry name" value="Coronavir_polyprotein_1ab"/>
</dbReference>
<keyword evidence="1" id="KW-0547">Nucleotide-binding</keyword>
<dbReference type="GO" id="GO:0009338">
    <property type="term" value="C:exodeoxyribonuclease V complex"/>
    <property type="evidence" value="ECO:0007669"/>
    <property type="project" value="TreeGrafter"/>
</dbReference>
<evidence type="ECO:0000313" key="4">
    <source>
        <dbReference type="EMBL" id="MBB5699891.1"/>
    </source>
</evidence>